<gene>
    <name evidence="2" type="ORF">ACFQJ4_01800</name>
</gene>
<proteinExistence type="predicted"/>
<feature type="transmembrane region" description="Helical" evidence="1">
    <location>
        <begin position="22"/>
        <end position="55"/>
    </location>
</feature>
<dbReference type="Proteomes" id="UP001596398">
    <property type="component" value="Unassembled WGS sequence"/>
</dbReference>
<evidence type="ECO:0000313" key="2">
    <source>
        <dbReference type="EMBL" id="MFC7234042.1"/>
    </source>
</evidence>
<comment type="caution">
    <text evidence="2">The sequence shown here is derived from an EMBL/GenBank/DDBJ whole genome shotgun (WGS) entry which is preliminary data.</text>
</comment>
<evidence type="ECO:0000256" key="1">
    <source>
        <dbReference type="SAM" id="Phobius"/>
    </source>
</evidence>
<dbReference type="GeneID" id="79265705"/>
<feature type="transmembrane region" description="Helical" evidence="1">
    <location>
        <begin position="94"/>
        <end position="111"/>
    </location>
</feature>
<protein>
    <submittedName>
        <fullName evidence="2">Uncharacterized protein</fullName>
    </submittedName>
</protein>
<dbReference type="RefSeq" id="WP_276235038.1">
    <property type="nucleotide sequence ID" value="NZ_CP119802.1"/>
</dbReference>
<accession>A0ABD5ZLA7</accession>
<dbReference type="EMBL" id="JBHTAP010000001">
    <property type="protein sequence ID" value="MFC7234042.1"/>
    <property type="molecule type" value="Genomic_DNA"/>
</dbReference>
<organism evidence="2 3">
    <name type="scientific">Halosegnis marinus</name>
    <dbReference type="NCBI Taxonomy" id="3034023"/>
    <lineage>
        <taxon>Archaea</taxon>
        <taxon>Methanobacteriati</taxon>
        <taxon>Methanobacteriota</taxon>
        <taxon>Stenosarchaea group</taxon>
        <taxon>Halobacteria</taxon>
        <taxon>Halobacteriales</taxon>
        <taxon>Natronomonadaceae</taxon>
        <taxon>Halosegnis</taxon>
    </lineage>
</organism>
<sequence length="215" mass="22294">MSESGIGTVLEEARSNAAVAWALVGIALVAAVANGLAVAPLWAGFALAVVALALVPPLKYRDPTAMLPWEVLALATLPLVARVMVELAALRGDVVTYVAVAAVALVVAVELHLLTPVEMNERFAVGFVVVTTMAAAGLWAVLRYGSDILLGTTLLLPPGGAGASEAALAAAERDLMLEFVASFLAGVGAGALFEFYFRRRHRGEAVMDAMEEVAP</sequence>
<keyword evidence="3" id="KW-1185">Reference proteome</keyword>
<keyword evidence="1" id="KW-1133">Transmembrane helix</keyword>
<feature type="transmembrane region" description="Helical" evidence="1">
    <location>
        <begin position="67"/>
        <end position="88"/>
    </location>
</feature>
<keyword evidence="1" id="KW-0812">Transmembrane</keyword>
<name>A0ABD5ZLA7_9EURY</name>
<reference evidence="2 3" key="1">
    <citation type="journal article" date="2019" name="Int. J. Syst. Evol. Microbiol.">
        <title>The Global Catalogue of Microorganisms (GCM) 10K type strain sequencing project: providing services to taxonomists for standard genome sequencing and annotation.</title>
        <authorList>
            <consortium name="The Broad Institute Genomics Platform"/>
            <consortium name="The Broad Institute Genome Sequencing Center for Infectious Disease"/>
            <person name="Wu L."/>
            <person name="Ma J."/>
        </authorList>
    </citation>
    <scope>NUCLEOTIDE SEQUENCE [LARGE SCALE GENOMIC DNA]</scope>
    <source>
        <strain evidence="2 3">DT85</strain>
    </source>
</reference>
<feature type="transmembrane region" description="Helical" evidence="1">
    <location>
        <begin position="123"/>
        <end position="142"/>
    </location>
</feature>
<keyword evidence="1" id="KW-0472">Membrane</keyword>
<evidence type="ECO:0000313" key="3">
    <source>
        <dbReference type="Proteomes" id="UP001596398"/>
    </source>
</evidence>
<feature type="transmembrane region" description="Helical" evidence="1">
    <location>
        <begin position="179"/>
        <end position="197"/>
    </location>
</feature>
<dbReference type="AlphaFoldDB" id="A0ABD5ZLA7"/>